<dbReference type="PANTHER" id="PTHR38659:SF1">
    <property type="entry name" value="METAL DEPENDENT PHOSPHOHYDROLASE"/>
    <property type="match status" value="1"/>
</dbReference>
<dbReference type="Pfam" id="PF01966">
    <property type="entry name" value="HD"/>
    <property type="match status" value="1"/>
</dbReference>
<dbReference type="EMBL" id="FQZU01000004">
    <property type="protein sequence ID" value="SHJ15133.1"/>
    <property type="molecule type" value="Genomic_DNA"/>
</dbReference>
<dbReference type="InterPro" id="IPR006675">
    <property type="entry name" value="HDIG_dom"/>
</dbReference>
<dbReference type="SUPFAM" id="SSF109604">
    <property type="entry name" value="HD-domain/PDEase-like"/>
    <property type="match status" value="1"/>
</dbReference>
<evidence type="ECO:0000313" key="3">
    <source>
        <dbReference type="Proteomes" id="UP000183994"/>
    </source>
</evidence>
<evidence type="ECO:0000313" key="2">
    <source>
        <dbReference type="EMBL" id="SHJ15133.1"/>
    </source>
</evidence>
<organism evidence="2 3">
    <name type="scientific">Desulfatibacillum alkenivorans DSM 16219</name>
    <dbReference type="NCBI Taxonomy" id="1121393"/>
    <lineage>
        <taxon>Bacteria</taxon>
        <taxon>Pseudomonadati</taxon>
        <taxon>Thermodesulfobacteriota</taxon>
        <taxon>Desulfobacteria</taxon>
        <taxon>Desulfobacterales</taxon>
        <taxon>Desulfatibacillaceae</taxon>
        <taxon>Desulfatibacillum</taxon>
    </lineage>
</organism>
<name>A0A1M6GYW5_9BACT</name>
<dbReference type="CDD" id="cd00077">
    <property type="entry name" value="HDc"/>
    <property type="match status" value="1"/>
</dbReference>
<dbReference type="STRING" id="1121393.SAMN02745216_01148"/>
<evidence type="ECO:0000259" key="1">
    <source>
        <dbReference type="Pfam" id="PF01966"/>
    </source>
</evidence>
<dbReference type="NCBIfam" id="TIGR00277">
    <property type="entry name" value="HDIG"/>
    <property type="match status" value="1"/>
</dbReference>
<dbReference type="InterPro" id="IPR003607">
    <property type="entry name" value="HD/PDEase_dom"/>
</dbReference>
<keyword evidence="3" id="KW-1185">Reference proteome</keyword>
<dbReference type="PANTHER" id="PTHR38659">
    <property type="entry name" value="METAL-DEPENDENT PHOSPHOHYDROLASE"/>
    <property type="match status" value="1"/>
</dbReference>
<dbReference type="Gene3D" id="1.10.3210.10">
    <property type="entry name" value="Hypothetical protein af1432"/>
    <property type="match status" value="1"/>
</dbReference>
<dbReference type="AlphaFoldDB" id="A0A1M6GYW5"/>
<dbReference type="InterPro" id="IPR006674">
    <property type="entry name" value="HD_domain"/>
</dbReference>
<protein>
    <submittedName>
        <fullName evidence="2">HDIG domain-containing protein</fullName>
    </submittedName>
</protein>
<feature type="domain" description="HD" evidence="1">
    <location>
        <begin position="27"/>
        <end position="103"/>
    </location>
</feature>
<proteinExistence type="predicted"/>
<accession>A0A1M6GYW5</accession>
<reference evidence="3" key="1">
    <citation type="submission" date="2016-11" db="EMBL/GenBank/DDBJ databases">
        <authorList>
            <person name="Varghese N."/>
            <person name="Submissions S."/>
        </authorList>
    </citation>
    <scope>NUCLEOTIDE SEQUENCE [LARGE SCALE GENOMIC DNA]</scope>
    <source>
        <strain evidence="3">DSM 16219</strain>
    </source>
</reference>
<dbReference type="OrthoDB" id="9801160at2"/>
<dbReference type="Proteomes" id="UP000183994">
    <property type="component" value="Unassembled WGS sequence"/>
</dbReference>
<gene>
    <name evidence="2" type="ORF">SAMN02745216_01148</name>
</gene>
<sequence length="192" mass="21033">MSSGNNIGITRDEALSLLKEHIKNERTISHCLASEAIMRALARRFSQDEDLWGIAGLLHDLDYEIVHEDEYTHGKVAAEMLGEKGCCEALSDVIAKHNAEGLGLERTTQFEHALTCAESITGLITATALVQPDKKLSSVKPKSVKKRMKQTAFARAVSRERVLECENIGVPIAEFCALGVEAMQEIAEDLGL</sequence>